<protein>
    <recommendedName>
        <fullName evidence="3">Secreted protein</fullName>
    </recommendedName>
</protein>
<organism evidence="1 2">
    <name type="scientific">Hoeflea alexandrii</name>
    <dbReference type="NCBI Taxonomy" id="288436"/>
    <lineage>
        <taxon>Bacteria</taxon>
        <taxon>Pseudomonadati</taxon>
        <taxon>Pseudomonadota</taxon>
        <taxon>Alphaproteobacteria</taxon>
        <taxon>Hyphomicrobiales</taxon>
        <taxon>Rhizobiaceae</taxon>
        <taxon>Hoeflea</taxon>
    </lineage>
</organism>
<sequence>MSIGFVAVTFFTAPSAFAGQDCECVGNGKRIKEGGVICLQIGSSQRYLARCERNLNNTSWKKISDGCPVSETSPSQMSPWQAG</sequence>
<dbReference type="RefSeq" id="WP_152008599.1">
    <property type="nucleotide sequence ID" value="NZ_JAAAML010000001.1"/>
</dbReference>
<reference evidence="1 2" key="1">
    <citation type="submission" date="2020-01" db="EMBL/GenBank/DDBJ databases">
        <title>Genomes of bacteria type strains.</title>
        <authorList>
            <person name="Chen J."/>
            <person name="Zhu S."/>
            <person name="Yang J."/>
        </authorList>
    </citation>
    <scope>NUCLEOTIDE SEQUENCE [LARGE SCALE GENOMIC DNA]</scope>
    <source>
        <strain evidence="1 2">DSM 16655</strain>
    </source>
</reference>
<evidence type="ECO:0008006" key="3">
    <source>
        <dbReference type="Google" id="ProtNLM"/>
    </source>
</evidence>
<dbReference type="Proteomes" id="UP001320715">
    <property type="component" value="Unassembled WGS sequence"/>
</dbReference>
<dbReference type="EMBL" id="JAAAML010000001">
    <property type="protein sequence ID" value="MCO6408076.1"/>
    <property type="molecule type" value="Genomic_DNA"/>
</dbReference>
<accession>A0ABT1CR39</accession>
<evidence type="ECO:0000313" key="1">
    <source>
        <dbReference type="EMBL" id="MCO6408076.1"/>
    </source>
</evidence>
<proteinExistence type="predicted"/>
<evidence type="ECO:0000313" key="2">
    <source>
        <dbReference type="Proteomes" id="UP001320715"/>
    </source>
</evidence>
<name>A0ABT1CR39_9HYPH</name>
<gene>
    <name evidence="1" type="ORF">GTW23_07810</name>
</gene>
<comment type="caution">
    <text evidence="1">The sequence shown here is derived from an EMBL/GenBank/DDBJ whole genome shotgun (WGS) entry which is preliminary data.</text>
</comment>
<keyword evidence="2" id="KW-1185">Reference proteome</keyword>